<feature type="compositionally biased region" description="Polar residues" evidence="1">
    <location>
        <begin position="50"/>
        <end position="60"/>
    </location>
</feature>
<organism evidence="2">
    <name type="scientific">viral metagenome</name>
    <dbReference type="NCBI Taxonomy" id="1070528"/>
    <lineage>
        <taxon>unclassified sequences</taxon>
        <taxon>metagenomes</taxon>
        <taxon>organismal metagenomes</taxon>
    </lineage>
</organism>
<evidence type="ECO:0000256" key="1">
    <source>
        <dbReference type="SAM" id="MobiDB-lite"/>
    </source>
</evidence>
<reference evidence="2" key="1">
    <citation type="journal article" date="2020" name="Nature">
        <title>Giant virus diversity and host interactions through global metagenomics.</title>
        <authorList>
            <person name="Schulz F."/>
            <person name="Roux S."/>
            <person name="Paez-Espino D."/>
            <person name="Jungbluth S."/>
            <person name="Walsh D.A."/>
            <person name="Denef V.J."/>
            <person name="McMahon K.D."/>
            <person name="Konstantinidis K.T."/>
            <person name="Eloe-Fadrosh E.A."/>
            <person name="Kyrpides N.C."/>
            <person name="Woyke T."/>
        </authorList>
    </citation>
    <scope>NUCLEOTIDE SEQUENCE</scope>
    <source>
        <strain evidence="2">GVMAG-M-3300020182-33</strain>
    </source>
</reference>
<sequence>MSLHQSVIAKMQPMAIKSRDRLKLLFEHLQHHANRLYNSIKPSPIHTHTDSSIELANLTN</sequence>
<name>A0A6C0C0K9_9ZZZZ</name>
<feature type="region of interest" description="Disordered" evidence="1">
    <location>
        <begin position="41"/>
        <end position="60"/>
    </location>
</feature>
<dbReference type="EMBL" id="MN739308">
    <property type="protein sequence ID" value="QHS97910.1"/>
    <property type="molecule type" value="Genomic_DNA"/>
</dbReference>
<accession>A0A6C0C0K9</accession>
<dbReference type="AlphaFoldDB" id="A0A6C0C0K9"/>
<proteinExistence type="predicted"/>
<protein>
    <submittedName>
        <fullName evidence="2">Uncharacterized protein</fullName>
    </submittedName>
</protein>
<evidence type="ECO:0000313" key="2">
    <source>
        <dbReference type="EMBL" id="QHS97910.1"/>
    </source>
</evidence>